<reference evidence="11" key="1">
    <citation type="submission" date="2022-01" db="UniProtKB">
        <authorList>
            <consortium name="EnsemblMetazoa"/>
        </authorList>
    </citation>
    <scope>IDENTIFICATION</scope>
</reference>
<organism evidence="11 12">
    <name type="scientific">Cimex lectularius</name>
    <name type="common">Bed bug</name>
    <name type="synonym">Acanthia lectularia</name>
    <dbReference type="NCBI Taxonomy" id="79782"/>
    <lineage>
        <taxon>Eukaryota</taxon>
        <taxon>Metazoa</taxon>
        <taxon>Ecdysozoa</taxon>
        <taxon>Arthropoda</taxon>
        <taxon>Hexapoda</taxon>
        <taxon>Insecta</taxon>
        <taxon>Pterygota</taxon>
        <taxon>Neoptera</taxon>
        <taxon>Paraneoptera</taxon>
        <taxon>Hemiptera</taxon>
        <taxon>Heteroptera</taxon>
        <taxon>Panheteroptera</taxon>
        <taxon>Cimicomorpha</taxon>
        <taxon>Cimicidae</taxon>
        <taxon>Cimex</taxon>
    </lineage>
</organism>
<evidence type="ECO:0000256" key="1">
    <source>
        <dbReference type="ARBA" id="ARBA00004245"/>
    </source>
</evidence>
<dbReference type="PROSITE" id="PS50067">
    <property type="entry name" value="KINESIN_MOTOR_2"/>
    <property type="match status" value="1"/>
</dbReference>
<feature type="binding site" evidence="8">
    <location>
        <begin position="185"/>
        <end position="192"/>
    </location>
    <ligand>
        <name>ATP</name>
        <dbReference type="ChEBI" id="CHEBI:30616"/>
    </ligand>
</feature>
<dbReference type="InterPro" id="IPR027417">
    <property type="entry name" value="P-loop_NTPase"/>
</dbReference>
<keyword evidence="12" id="KW-1185">Reference proteome</keyword>
<dbReference type="EnsemblMetazoa" id="XM_024227302.1">
    <property type="protein sequence ID" value="XP_024083070.1"/>
    <property type="gene ID" value="LOC106672528"/>
</dbReference>
<evidence type="ECO:0000313" key="11">
    <source>
        <dbReference type="EnsemblMetazoa" id="XP_024083070.1"/>
    </source>
</evidence>
<dbReference type="GO" id="GO:0005524">
    <property type="term" value="F:ATP binding"/>
    <property type="evidence" value="ECO:0007669"/>
    <property type="project" value="UniProtKB-UniRule"/>
</dbReference>
<dbReference type="InterPro" id="IPR001752">
    <property type="entry name" value="Kinesin_motor_dom"/>
</dbReference>
<keyword evidence="6 8" id="KW-0505">Motor protein</keyword>
<name>A0A8I6SKR2_CIMLE</name>
<evidence type="ECO:0000256" key="2">
    <source>
        <dbReference type="ARBA" id="ARBA00022490"/>
    </source>
</evidence>
<feature type="compositionally biased region" description="Polar residues" evidence="9">
    <location>
        <begin position="521"/>
        <end position="530"/>
    </location>
</feature>
<feature type="region of interest" description="Disordered" evidence="9">
    <location>
        <begin position="427"/>
        <end position="475"/>
    </location>
</feature>
<dbReference type="PRINTS" id="PR00380">
    <property type="entry name" value="KINESINHEAVY"/>
</dbReference>
<dbReference type="GeneID" id="106672528"/>
<dbReference type="SUPFAM" id="SSF52540">
    <property type="entry name" value="P-loop containing nucleoside triphosphate hydrolases"/>
    <property type="match status" value="1"/>
</dbReference>
<accession>A0A8I6SKR2</accession>
<keyword evidence="4 8" id="KW-0547">Nucleotide-binding</keyword>
<feature type="domain" description="Kinesin motor" evidence="10">
    <location>
        <begin position="90"/>
        <end position="411"/>
    </location>
</feature>
<keyword evidence="7" id="KW-0206">Cytoskeleton</keyword>
<dbReference type="OrthoDB" id="8862460at2759"/>
<evidence type="ECO:0000256" key="4">
    <source>
        <dbReference type="ARBA" id="ARBA00022741"/>
    </source>
</evidence>
<dbReference type="PANTHER" id="PTHR21608">
    <property type="entry name" value="KINESIN-LIKE PROTEIN CG14535"/>
    <property type="match status" value="1"/>
</dbReference>
<dbReference type="GO" id="GO:0008017">
    <property type="term" value="F:microtubule binding"/>
    <property type="evidence" value="ECO:0007669"/>
    <property type="project" value="InterPro"/>
</dbReference>
<dbReference type="GO" id="GO:0003777">
    <property type="term" value="F:microtubule motor activity"/>
    <property type="evidence" value="ECO:0007669"/>
    <property type="project" value="InterPro"/>
</dbReference>
<comment type="similarity">
    <text evidence="8">Belongs to the TRAFAC class myosin-kinesin ATPase superfamily. Kinesin family.</text>
</comment>
<evidence type="ECO:0000259" key="10">
    <source>
        <dbReference type="PROSITE" id="PS50067"/>
    </source>
</evidence>
<feature type="compositionally biased region" description="Polar residues" evidence="9">
    <location>
        <begin position="495"/>
        <end position="507"/>
    </location>
</feature>
<keyword evidence="5 8" id="KW-0067">ATP-binding</keyword>
<evidence type="ECO:0000256" key="8">
    <source>
        <dbReference type="PROSITE-ProRule" id="PRU00283"/>
    </source>
</evidence>
<dbReference type="PANTHER" id="PTHR21608:SF7">
    <property type="entry name" value="KINESIN-LIKE PROTEIN CG14535"/>
    <property type="match status" value="1"/>
</dbReference>
<sequence length="1021" mass="112258">MSTMYSVQASLQSSSLVRGRPISREAQASAAAVFFARATAKLSLGSSPHRKKRLTGDGDGFSQALSKYPPPIPPPLLRRLGSKEISGLGKVKVILKVAGCASDADTSLLHVDSRKRQVTLFDPATCGAASLAPEERRLGVAAPKMFAFDAIFTEQDPKGELCATGLTDVIHAVINGTDGCLFSFGHSKLGKSNTMIGQPKADQLGVIPCAISWLFKCIAEQKQKTGARFSVRVSAVEVAGPSYMLKDLLSQHASECEQSPGIYLCEGALQNYCELRAPTPEKAGFFFDNALTVRSSEQSHLFYTLHVYQYSVAGKGGVAGGRSRLHLIDLGGCERSKGTGLPLSGIGNVLLAIFNGQKHIPHREHKLSQQLKECLGSLTCHAAMIAHVSPEESCYTDTLTTVHLASRIHRMRRKRFKFPANGGAIAGEEGCRLTGSSDIDPSSSEQSADTVIYVGPTDETDGEHPPVYLPSLNSGDNRCAMSKALRGSLVDQKIKSVSRSVPASPQRSAPEEKPTQRKATKPNSTRSSPVRQAKTSREEKWIDGPRILKSKVTEGRNIHLGREKKETWVDGPKLSNGHNYGFMDSHKKNMIRKWVENQSMHVGKSRHHKEQFRSTDEARGRASGQEDEGSSNQTTHLLPVNKVVPLEKLECSGVDQEYDEDMEVEIIEVEEPAEPVPMQDCCLQVTEEDIALCMGEVENPLPEVDQEEHPLRILSQENLTVVSTFTDSLSIVNDLERLFPRNSTLVGGGNIWEKTKANNADILAKKMAQYEQLTALHDLYNAKRIVNEMKPVSRCQSLMFSEFISGTANDFDVNSIASEPAYFPGESKLCDNCKVNLEVKEEANMAWAKQDTRFHSFRKMTSISSLRHPDGASNPNLRDMCNREPGNGAEMNMGKDEDDDISVPPPLNSSMYTITRETFDGAKLKNGGCELTNSFDHTINKAQYCKADVERLEKGWNDTQKCIRRDIGQEQKVLKAEITATRHRIFSPLYSCFSGNGGLFEKRNQFQATSSSKTPNKSQAV</sequence>
<evidence type="ECO:0000256" key="6">
    <source>
        <dbReference type="ARBA" id="ARBA00023175"/>
    </source>
</evidence>
<keyword evidence="2" id="KW-0963">Cytoplasm</keyword>
<feature type="region of interest" description="Disordered" evidence="9">
    <location>
        <begin position="600"/>
        <end position="634"/>
    </location>
</feature>
<dbReference type="GO" id="GO:0005874">
    <property type="term" value="C:microtubule"/>
    <property type="evidence" value="ECO:0007669"/>
    <property type="project" value="UniProtKB-KW"/>
</dbReference>
<dbReference type="FunFam" id="3.40.850.10:FF:000147">
    <property type="entry name" value="kinesin-like protein CG14535"/>
    <property type="match status" value="1"/>
</dbReference>
<dbReference type="RefSeq" id="XP_024083070.1">
    <property type="nucleotide sequence ID" value="XM_024227302.1"/>
</dbReference>
<dbReference type="InterPro" id="IPR036961">
    <property type="entry name" value="Kinesin_motor_dom_sf"/>
</dbReference>
<evidence type="ECO:0000256" key="9">
    <source>
        <dbReference type="SAM" id="MobiDB-lite"/>
    </source>
</evidence>
<evidence type="ECO:0000256" key="5">
    <source>
        <dbReference type="ARBA" id="ARBA00022840"/>
    </source>
</evidence>
<dbReference type="Gene3D" id="3.40.850.10">
    <property type="entry name" value="Kinesin motor domain"/>
    <property type="match status" value="1"/>
</dbReference>
<evidence type="ECO:0000256" key="7">
    <source>
        <dbReference type="ARBA" id="ARBA00023212"/>
    </source>
</evidence>
<dbReference type="GO" id="GO:0007018">
    <property type="term" value="P:microtubule-based movement"/>
    <property type="evidence" value="ECO:0007669"/>
    <property type="project" value="InterPro"/>
</dbReference>
<feature type="compositionally biased region" description="Low complexity" evidence="9">
    <location>
        <begin position="436"/>
        <end position="447"/>
    </location>
</feature>
<protein>
    <recommendedName>
        <fullName evidence="10">Kinesin motor domain-containing protein</fullName>
    </recommendedName>
</protein>
<proteinExistence type="inferred from homology"/>
<evidence type="ECO:0000313" key="12">
    <source>
        <dbReference type="Proteomes" id="UP000494040"/>
    </source>
</evidence>
<dbReference type="Pfam" id="PF00225">
    <property type="entry name" value="Kinesin"/>
    <property type="match status" value="1"/>
</dbReference>
<feature type="region of interest" description="Disordered" evidence="9">
    <location>
        <begin position="490"/>
        <end position="541"/>
    </location>
</feature>
<comment type="subcellular location">
    <subcellularLocation>
        <location evidence="1">Cytoplasm</location>
        <location evidence="1">Cytoskeleton</location>
    </subcellularLocation>
</comment>
<evidence type="ECO:0000256" key="3">
    <source>
        <dbReference type="ARBA" id="ARBA00022701"/>
    </source>
</evidence>
<keyword evidence="3" id="KW-0493">Microtubule</keyword>
<dbReference type="Proteomes" id="UP000494040">
    <property type="component" value="Unassembled WGS sequence"/>
</dbReference>
<feature type="compositionally biased region" description="Basic and acidic residues" evidence="9">
    <location>
        <begin position="611"/>
        <end position="620"/>
    </location>
</feature>
<dbReference type="SMART" id="SM00129">
    <property type="entry name" value="KISc"/>
    <property type="match status" value="1"/>
</dbReference>
<dbReference type="AlphaFoldDB" id="A0A8I6SKR2"/>
<dbReference type="InterPro" id="IPR027640">
    <property type="entry name" value="Kinesin-like_fam"/>
</dbReference>